<dbReference type="EMBL" id="CP023777">
    <property type="protein sequence ID" value="ATL48007.1"/>
    <property type="molecule type" value="Genomic_DNA"/>
</dbReference>
<dbReference type="KEGG" id="cbae:COR50_12990"/>
<protein>
    <submittedName>
        <fullName evidence="2">Uncharacterized protein</fullName>
    </submittedName>
</protein>
<feature type="chain" id="PRO_5013104194" evidence="1">
    <location>
        <begin position="27"/>
        <end position="255"/>
    </location>
</feature>
<dbReference type="RefSeq" id="WP_098194384.1">
    <property type="nucleotide sequence ID" value="NZ_CP023777.1"/>
</dbReference>
<dbReference type="AlphaFoldDB" id="A0A291QVP6"/>
<reference evidence="2 3" key="1">
    <citation type="submission" date="2017-10" db="EMBL/GenBank/DDBJ databases">
        <title>Paenichitinophaga pekingensis gen. nov., sp. nov., isolated from activated sludge.</title>
        <authorList>
            <person name="Jin D."/>
            <person name="Kong X."/>
            <person name="Deng Y."/>
            <person name="Bai Z."/>
        </authorList>
    </citation>
    <scope>NUCLEOTIDE SEQUENCE [LARGE SCALE GENOMIC DNA]</scope>
    <source>
        <strain evidence="2 3">13</strain>
    </source>
</reference>
<evidence type="ECO:0000256" key="1">
    <source>
        <dbReference type="SAM" id="SignalP"/>
    </source>
</evidence>
<accession>A0A291QVP6</accession>
<sequence length="255" mass="28484">MKTRKHCLRCLLVLTFPILIWSCSKDSDGEPLPSDLQTLYSAAVKDAMVAEDDEIANNLMILSGSNPAVKWKTIHGQEYVLMATYMKYPGSYPAGDSITNTWGESWVFVPGQMKTKLNGRFTASSDTTLRINQLLGLPPLGENSNTHIAQVWVKLSNVYRPAGNPSVLTNSATYNLVDNVSQEYATWFDNYIIFAYYRSLVSATAYHYPWTRMGYTYDWAPGESEKNGLSEFVIMPNSGLWVESVQTASAFLAAQ</sequence>
<proteinExistence type="predicted"/>
<keyword evidence="3" id="KW-1185">Reference proteome</keyword>
<evidence type="ECO:0000313" key="3">
    <source>
        <dbReference type="Proteomes" id="UP000220133"/>
    </source>
</evidence>
<dbReference type="Proteomes" id="UP000220133">
    <property type="component" value="Chromosome"/>
</dbReference>
<keyword evidence="1" id="KW-0732">Signal</keyword>
<gene>
    <name evidence="2" type="ORF">COR50_12990</name>
</gene>
<name>A0A291QVP6_9BACT</name>
<organism evidence="2 3">
    <name type="scientific">Chitinophaga caeni</name>
    <dbReference type="NCBI Taxonomy" id="2029983"/>
    <lineage>
        <taxon>Bacteria</taxon>
        <taxon>Pseudomonadati</taxon>
        <taxon>Bacteroidota</taxon>
        <taxon>Chitinophagia</taxon>
        <taxon>Chitinophagales</taxon>
        <taxon>Chitinophagaceae</taxon>
        <taxon>Chitinophaga</taxon>
    </lineage>
</organism>
<feature type="signal peptide" evidence="1">
    <location>
        <begin position="1"/>
        <end position="26"/>
    </location>
</feature>
<dbReference type="OrthoDB" id="747120at2"/>
<evidence type="ECO:0000313" key="2">
    <source>
        <dbReference type="EMBL" id="ATL48007.1"/>
    </source>
</evidence>